<evidence type="ECO:0000256" key="3">
    <source>
        <dbReference type="ARBA" id="ARBA00022729"/>
    </source>
</evidence>
<comment type="caution">
    <text evidence="6">The sequence shown here is derived from an EMBL/GenBank/DDBJ whole genome shotgun (WGS) entry which is preliminary data.</text>
</comment>
<feature type="compositionally biased region" description="Low complexity" evidence="4">
    <location>
        <begin position="187"/>
        <end position="205"/>
    </location>
</feature>
<keyword evidence="5" id="KW-0812">Transmembrane</keyword>
<evidence type="ECO:0000256" key="4">
    <source>
        <dbReference type="SAM" id="MobiDB-lite"/>
    </source>
</evidence>
<keyword evidence="3" id="KW-0732">Signal</keyword>
<protein>
    <submittedName>
        <fullName evidence="6">Protein CutA</fullName>
    </submittedName>
</protein>
<feature type="compositionally biased region" description="Gly residues" evidence="4">
    <location>
        <begin position="212"/>
        <end position="225"/>
    </location>
</feature>
<feature type="region of interest" description="Disordered" evidence="4">
    <location>
        <begin position="142"/>
        <end position="233"/>
    </location>
</feature>
<evidence type="ECO:0000313" key="7">
    <source>
        <dbReference type="Proteomes" id="UP001474421"/>
    </source>
</evidence>
<dbReference type="Proteomes" id="UP001474421">
    <property type="component" value="Unassembled WGS sequence"/>
</dbReference>
<dbReference type="Pfam" id="PF03091">
    <property type="entry name" value="CutA1"/>
    <property type="match status" value="1"/>
</dbReference>
<dbReference type="SUPFAM" id="SSF54913">
    <property type="entry name" value="GlnB-like"/>
    <property type="match status" value="1"/>
</dbReference>
<dbReference type="PANTHER" id="PTHR23419">
    <property type="entry name" value="DIVALENT CATION TOLERANCE CUTA-RELATED"/>
    <property type="match status" value="1"/>
</dbReference>
<feature type="compositionally biased region" description="Polar residues" evidence="4">
    <location>
        <begin position="142"/>
        <end position="154"/>
    </location>
</feature>
<dbReference type="InterPro" id="IPR004323">
    <property type="entry name" value="Ion_tolerance_CutA"/>
</dbReference>
<sequence>MGTPPQSCFETISIGHPSTSHTFGRRADPSPRDPPSVASMETTHEPSCPPAASEGPVYGGGVIQPPPRRPPNAAPPFAAFGAAAPAEGFAAGGEAGHQGSLGPLGGVRGYLGVLCPPNPAPEKQWAGSIELIGGGFLPQAKNCPTGTAPGSSHQPIAAGADAGHEERGRTEGAACRRQVVRRTRQEAGSGASSSSSSSAPDGPARGFPPPGVGVGEAGVGSGGGLSRRVGGASSMLGQKGAPCRLQMPAGAFGVAAAALLLLLMLPALQRFSGRLFSASSSSSMAAEPPLPPAAGGGLSAAFVTCPNETVAKDLARALVEQRLAACVNVLPGVTSIYRWKGAVEEDAEVLLMIKTRSSRVSALAEYVRSVHPYEVAEVIALPIQQGNPPYLRWVEEAVPPE</sequence>
<feature type="region of interest" description="Disordered" evidence="4">
    <location>
        <begin position="1"/>
        <end position="79"/>
    </location>
</feature>
<name>A0AAW1BUR6_CROAD</name>
<comment type="similarity">
    <text evidence="1">Belongs to the CutA family.</text>
</comment>
<keyword evidence="5" id="KW-1133">Transmembrane helix</keyword>
<gene>
    <name evidence="6" type="ORF">NXF25_003891</name>
</gene>
<dbReference type="AlphaFoldDB" id="A0AAW1BUR6"/>
<dbReference type="InterPro" id="IPR015867">
    <property type="entry name" value="N-reg_PII/ATP_PRibTrfase_C"/>
</dbReference>
<evidence type="ECO:0000256" key="2">
    <source>
        <dbReference type="ARBA" id="ARBA00011233"/>
    </source>
</evidence>
<feature type="compositionally biased region" description="Polar residues" evidence="4">
    <location>
        <begin position="1"/>
        <end position="22"/>
    </location>
</feature>
<dbReference type="InterPro" id="IPR011322">
    <property type="entry name" value="N-reg_PII-like_a/b"/>
</dbReference>
<keyword evidence="5" id="KW-0472">Membrane</keyword>
<proteinExistence type="inferred from homology"/>
<evidence type="ECO:0000256" key="5">
    <source>
        <dbReference type="SAM" id="Phobius"/>
    </source>
</evidence>
<accession>A0AAW1BUR6</accession>
<dbReference type="GO" id="GO:0010038">
    <property type="term" value="P:response to metal ion"/>
    <property type="evidence" value="ECO:0007669"/>
    <property type="project" value="InterPro"/>
</dbReference>
<feature type="compositionally biased region" description="Pro residues" evidence="4">
    <location>
        <begin position="64"/>
        <end position="74"/>
    </location>
</feature>
<evidence type="ECO:0000256" key="1">
    <source>
        <dbReference type="ARBA" id="ARBA00010169"/>
    </source>
</evidence>
<organism evidence="6 7">
    <name type="scientific">Crotalus adamanteus</name>
    <name type="common">Eastern diamondback rattlesnake</name>
    <dbReference type="NCBI Taxonomy" id="8729"/>
    <lineage>
        <taxon>Eukaryota</taxon>
        <taxon>Metazoa</taxon>
        <taxon>Chordata</taxon>
        <taxon>Craniata</taxon>
        <taxon>Vertebrata</taxon>
        <taxon>Euteleostomi</taxon>
        <taxon>Lepidosauria</taxon>
        <taxon>Squamata</taxon>
        <taxon>Bifurcata</taxon>
        <taxon>Unidentata</taxon>
        <taxon>Episquamata</taxon>
        <taxon>Toxicofera</taxon>
        <taxon>Serpentes</taxon>
        <taxon>Colubroidea</taxon>
        <taxon>Viperidae</taxon>
        <taxon>Crotalinae</taxon>
        <taxon>Crotalus</taxon>
    </lineage>
</organism>
<comment type="subunit">
    <text evidence="2">Homotrimer.</text>
</comment>
<feature type="transmembrane region" description="Helical" evidence="5">
    <location>
        <begin position="249"/>
        <end position="268"/>
    </location>
</feature>
<evidence type="ECO:0000313" key="6">
    <source>
        <dbReference type="EMBL" id="KAK9405117.1"/>
    </source>
</evidence>
<dbReference type="EMBL" id="JAOTOJ010000002">
    <property type="protein sequence ID" value="KAK9405117.1"/>
    <property type="molecule type" value="Genomic_DNA"/>
</dbReference>
<reference evidence="6 7" key="1">
    <citation type="journal article" date="2024" name="Proc. Natl. Acad. Sci. U.S.A.">
        <title>The genetic regulatory architecture and epigenomic basis for age-related changes in rattlesnake venom.</title>
        <authorList>
            <person name="Hogan M.P."/>
            <person name="Holding M.L."/>
            <person name="Nystrom G.S."/>
            <person name="Colston T.J."/>
            <person name="Bartlett D.A."/>
            <person name="Mason A.J."/>
            <person name="Ellsworth S.A."/>
            <person name="Rautsaw R.M."/>
            <person name="Lawrence K.C."/>
            <person name="Strickland J.L."/>
            <person name="He B."/>
            <person name="Fraser P."/>
            <person name="Margres M.J."/>
            <person name="Gilbert D.M."/>
            <person name="Gibbs H.L."/>
            <person name="Parkinson C.L."/>
            <person name="Rokyta D.R."/>
        </authorList>
    </citation>
    <scope>NUCLEOTIDE SEQUENCE [LARGE SCALE GENOMIC DNA]</scope>
    <source>
        <strain evidence="6">DRR0105</strain>
    </source>
</reference>
<dbReference type="PANTHER" id="PTHR23419:SF1">
    <property type="entry name" value="PROTEIN CUTA"/>
    <property type="match status" value="1"/>
</dbReference>
<dbReference type="GO" id="GO:0005507">
    <property type="term" value="F:copper ion binding"/>
    <property type="evidence" value="ECO:0007669"/>
    <property type="project" value="TreeGrafter"/>
</dbReference>
<keyword evidence="7" id="KW-1185">Reference proteome</keyword>
<dbReference type="Gene3D" id="3.30.70.120">
    <property type="match status" value="1"/>
</dbReference>